<gene>
    <name evidence="3" type="ORF">RM532_08580</name>
</gene>
<dbReference type="RefSeq" id="WP_311652858.1">
    <property type="nucleotide sequence ID" value="NZ_JAVRIB010000007.1"/>
</dbReference>
<keyword evidence="4" id="KW-1185">Reference proteome</keyword>
<comment type="caution">
    <text evidence="3">The sequence shown here is derived from an EMBL/GenBank/DDBJ whole genome shotgun (WGS) entry which is preliminary data.</text>
</comment>
<evidence type="ECO:0000256" key="1">
    <source>
        <dbReference type="SAM" id="Phobius"/>
    </source>
</evidence>
<dbReference type="GO" id="GO:0032259">
    <property type="term" value="P:methylation"/>
    <property type="evidence" value="ECO:0007669"/>
    <property type="project" value="UniProtKB-KW"/>
</dbReference>
<keyword evidence="1" id="KW-0472">Membrane</keyword>
<dbReference type="PANTHER" id="PTHR43591">
    <property type="entry name" value="METHYLTRANSFERASE"/>
    <property type="match status" value="1"/>
</dbReference>
<evidence type="ECO:0000313" key="4">
    <source>
        <dbReference type="Proteomes" id="UP001251857"/>
    </source>
</evidence>
<feature type="transmembrane region" description="Helical" evidence="1">
    <location>
        <begin position="198"/>
        <end position="216"/>
    </location>
</feature>
<protein>
    <submittedName>
        <fullName evidence="3">Class I SAM-dependent methyltransferase</fullName>
    </submittedName>
</protein>
<accession>A0ABU3C0G8</accession>
<feature type="domain" description="Methyltransferase type 11" evidence="2">
    <location>
        <begin position="31"/>
        <end position="116"/>
    </location>
</feature>
<evidence type="ECO:0000313" key="3">
    <source>
        <dbReference type="EMBL" id="MDT0635015.1"/>
    </source>
</evidence>
<sequence length="281" mass="31906">MKLFGTKEIKTYVEQILHARRDELEGRTVVDVPAGSGHSSRILQSLGAKVAALDLFPDFFRVAGLTCGQADLAGRLPLPDEHADYVLCQEGIEHMADQLHSFAELNRIMKPGATLLMTTPNYGMLRARLSYLLGETEFYAKLMPPNELDSIWFSEGRSDKLYYGHIFLLGIHKLRLLARLSGFRIRKIHHLRANHTSLALLVLFYPFILLTNIAAYRRAMRKRTDIDAESRRTVYRETLRLALDPRLLVDGHLCVEFEKIGTSAETATELRGKYTGFDIET</sequence>
<keyword evidence="3" id="KW-0808">Transferase</keyword>
<dbReference type="GO" id="GO:0008168">
    <property type="term" value="F:methyltransferase activity"/>
    <property type="evidence" value="ECO:0007669"/>
    <property type="project" value="UniProtKB-KW"/>
</dbReference>
<dbReference type="InterPro" id="IPR013216">
    <property type="entry name" value="Methyltransf_11"/>
</dbReference>
<dbReference type="EMBL" id="JAVRIB010000007">
    <property type="protein sequence ID" value="MDT0635015.1"/>
    <property type="molecule type" value="Genomic_DNA"/>
</dbReference>
<evidence type="ECO:0000259" key="2">
    <source>
        <dbReference type="Pfam" id="PF08241"/>
    </source>
</evidence>
<dbReference type="InterPro" id="IPR029063">
    <property type="entry name" value="SAM-dependent_MTases_sf"/>
</dbReference>
<dbReference type="Gene3D" id="3.40.50.150">
    <property type="entry name" value="Vaccinia Virus protein VP39"/>
    <property type="match status" value="1"/>
</dbReference>
<dbReference type="CDD" id="cd02440">
    <property type="entry name" value="AdoMet_MTases"/>
    <property type="match status" value="1"/>
</dbReference>
<proteinExistence type="predicted"/>
<keyword evidence="1" id="KW-0812">Transmembrane</keyword>
<reference evidence="3 4" key="1">
    <citation type="submission" date="2023-09" db="EMBL/GenBank/DDBJ databases">
        <authorList>
            <person name="Rey-Velasco X."/>
        </authorList>
    </citation>
    <scope>NUCLEOTIDE SEQUENCE [LARGE SCALE GENOMIC DNA]</scope>
    <source>
        <strain evidence="3 4">W335</strain>
    </source>
</reference>
<keyword evidence="1" id="KW-1133">Transmembrane helix</keyword>
<dbReference type="Proteomes" id="UP001251857">
    <property type="component" value="Unassembled WGS sequence"/>
</dbReference>
<organism evidence="3 4">
    <name type="scientific">Spectribacter hydrogenoxidans</name>
    <dbReference type="NCBI Taxonomy" id="3075608"/>
    <lineage>
        <taxon>Bacteria</taxon>
        <taxon>Pseudomonadati</taxon>
        <taxon>Pseudomonadota</taxon>
        <taxon>Gammaproteobacteria</taxon>
        <taxon>Salinisphaerales</taxon>
        <taxon>Salinisphaeraceae</taxon>
        <taxon>Spectribacter</taxon>
    </lineage>
</organism>
<dbReference type="Pfam" id="PF08241">
    <property type="entry name" value="Methyltransf_11"/>
    <property type="match status" value="1"/>
</dbReference>
<dbReference type="SUPFAM" id="SSF53335">
    <property type="entry name" value="S-adenosyl-L-methionine-dependent methyltransferases"/>
    <property type="match status" value="1"/>
</dbReference>
<name>A0ABU3C0G8_9GAMM</name>
<keyword evidence="3" id="KW-0489">Methyltransferase</keyword>